<feature type="compositionally biased region" description="Polar residues" evidence="5">
    <location>
        <begin position="348"/>
        <end position="364"/>
    </location>
</feature>
<dbReference type="EMBL" id="JAINDJ010000004">
    <property type="protein sequence ID" value="KAG9449379.1"/>
    <property type="molecule type" value="Genomic_DNA"/>
</dbReference>
<dbReference type="InterPro" id="IPR045168">
    <property type="entry name" value="YTH_prot"/>
</dbReference>
<sequence>MAAAQQGQDRILATDLTESLGNLSIDTEEKTVGAEKLKEQTLAANDERTVSSNVSHDPKNVGPSSDIPGQPDTIDASRDGNAVYPPTVYAPQAHPVYYGGYENTTNQWDEYPQYVNSERIELASPGLYNENPSLVFHTGYGYNPQIPYGPYSPVTTPMPSVRGDGQMYSPQQFPFTGPYYQQPVPPNVPFINSQTMVSQPELSVPAGGDQQGFDLFGSGPWTDWSKIPDGHRSLGSLPAPPVSPQPLTAMGSFTHNSPVAAGVGSQQQRPLYGFGSTANSYGRNYQHGAMYQGTSFGGSNSALAMSGRSWVSTDKGRRRGRGPGSLCSCNGALDVLNEQNRGPRASRNKAQARNSSADGKVIESNTANGQSELYNRPDFAIDYKDAKFFIIKSYSEDNVHKSIKYGVWASTANGNRRLDAAYREAKEKDPSCPIFLFFSVNASAHFCGVAEMMGPVDFDKSVDYWQQDKWSGQFPVKWHIIKDIPNTQFRHIILENNDNKPVTNSRDTQEVKLEQGLEILKIFKNHESDQSILQDFNYYEEREMIMQKRKARLRLQESGFEDQLEEKRSPRGGLVTQPTDIATQSG</sequence>
<keyword evidence="3 4" id="KW-0694">RNA-binding</keyword>
<dbReference type="Proteomes" id="UP000825729">
    <property type="component" value="Unassembled WGS sequence"/>
</dbReference>
<keyword evidence="8" id="KW-1185">Reference proteome</keyword>
<dbReference type="Gene3D" id="3.10.590.10">
    <property type="entry name" value="ph1033 like domains"/>
    <property type="match status" value="1"/>
</dbReference>
<keyword evidence="2" id="KW-0963">Cytoplasm</keyword>
<evidence type="ECO:0000256" key="1">
    <source>
        <dbReference type="ARBA" id="ARBA00004496"/>
    </source>
</evidence>
<feature type="region of interest" description="Disordered" evidence="5">
    <location>
        <begin position="338"/>
        <end position="364"/>
    </location>
</feature>
<feature type="region of interest" description="Disordered" evidence="5">
    <location>
        <begin position="560"/>
        <end position="586"/>
    </location>
</feature>
<dbReference type="FunFam" id="3.10.590.10:FF:000001">
    <property type="entry name" value="YTH domain family 1, isoform CRA_a"/>
    <property type="match status" value="1"/>
</dbReference>
<gene>
    <name evidence="7" type="ORF">H6P81_009344</name>
</gene>
<feature type="compositionally biased region" description="Basic and acidic residues" evidence="5">
    <location>
        <begin position="27"/>
        <end position="49"/>
    </location>
</feature>
<dbReference type="AlphaFoldDB" id="A0AAV7ELV7"/>
<feature type="compositionally biased region" description="Polar residues" evidence="5">
    <location>
        <begin position="16"/>
        <end position="25"/>
    </location>
</feature>
<evidence type="ECO:0000256" key="3">
    <source>
        <dbReference type="ARBA" id="ARBA00022884"/>
    </source>
</evidence>
<comment type="function">
    <text evidence="4">Specifically recognizes and binds N6-methyladenosine (m6A)-containing RNAs, and regulates mRNA stability. M6A is a modification present at internal sites of mRNAs and some non-coding RNAs and plays a role in mRNA stability and processing.</text>
</comment>
<comment type="similarity">
    <text evidence="4">Belongs to the YTHDF family.</text>
</comment>
<feature type="region of interest" description="Disordered" evidence="5">
    <location>
        <begin position="1"/>
        <end position="81"/>
    </location>
</feature>
<evidence type="ECO:0000313" key="8">
    <source>
        <dbReference type="Proteomes" id="UP000825729"/>
    </source>
</evidence>
<reference evidence="7 8" key="1">
    <citation type="submission" date="2021-07" db="EMBL/GenBank/DDBJ databases">
        <title>The Aristolochia fimbriata genome: insights into angiosperm evolution, floral development and chemical biosynthesis.</title>
        <authorList>
            <person name="Jiao Y."/>
        </authorList>
    </citation>
    <scope>NUCLEOTIDE SEQUENCE [LARGE SCALE GENOMIC DNA]</scope>
    <source>
        <strain evidence="7">IBCAS-2021</strain>
        <tissue evidence="7">Leaf</tissue>
    </source>
</reference>
<proteinExistence type="inferred from homology"/>
<dbReference type="GO" id="GO:1990247">
    <property type="term" value="F:N6-methyladenosine-containing RNA reader activity"/>
    <property type="evidence" value="ECO:0007669"/>
    <property type="project" value="UniProtKB-UniRule"/>
</dbReference>
<dbReference type="GO" id="GO:0061157">
    <property type="term" value="P:mRNA destabilization"/>
    <property type="evidence" value="ECO:0007669"/>
    <property type="project" value="TreeGrafter"/>
</dbReference>
<comment type="caution">
    <text evidence="7">The sequence shown here is derived from an EMBL/GenBank/DDBJ whole genome shotgun (WGS) entry which is preliminary data.</text>
</comment>
<evidence type="ECO:0000259" key="6">
    <source>
        <dbReference type="PROSITE" id="PS50882"/>
    </source>
</evidence>
<evidence type="ECO:0000256" key="2">
    <source>
        <dbReference type="ARBA" id="ARBA00022490"/>
    </source>
</evidence>
<comment type="subcellular location">
    <subcellularLocation>
        <location evidence="1">Cytoplasm</location>
    </subcellularLocation>
</comment>
<feature type="compositionally biased region" description="Polar residues" evidence="5">
    <location>
        <begin position="576"/>
        <end position="586"/>
    </location>
</feature>
<protein>
    <recommendedName>
        <fullName evidence="4">YTH domain-containing family protein</fullName>
    </recommendedName>
</protein>
<dbReference type="PROSITE" id="PS50882">
    <property type="entry name" value="YTH"/>
    <property type="match status" value="1"/>
</dbReference>
<feature type="domain" description="YTH" evidence="6">
    <location>
        <begin position="386"/>
        <end position="523"/>
    </location>
</feature>
<dbReference type="PANTHER" id="PTHR12357:SF89">
    <property type="entry name" value="YTH DOMAIN-CONTAINING FAMILY PROTEIN"/>
    <property type="match status" value="1"/>
</dbReference>
<evidence type="ECO:0000313" key="7">
    <source>
        <dbReference type="EMBL" id="KAG9449379.1"/>
    </source>
</evidence>
<dbReference type="CDD" id="cd21134">
    <property type="entry name" value="YTH"/>
    <property type="match status" value="1"/>
</dbReference>
<dbReference type="GO" id="GO:0005737">
    <property type="term" value="C:cytoplasm"/>
    <property type="evidence" value="ECO:0007669"/>
    <property type="project" value="UniProtKB-SubCell"/>
</dbReference>
<evidence type="ECO:0000256" key="4">
    <source>
        <dbReference type="RuleBase" id="RU369095"/>
    </source>
</evidence>
<dbReference type="GO" id="GO:0003729">
    <property type="term" value="F:mRNA binding"/>
    <property type="evidence" value="ECO:0007669"/>
    <property type="project" value="UniProtKB-UniRule"/>
</dbReference>
<organism evidence="7 8">
    <name type="scientific">Aristolochia fimbriata</name>
    <name type="common">White veined hardy Dutchman's pipe vine</name>
    <dbReference type="NCBI Taxonomy" id="158543"/>
    <lineage>
        <taxon>Eukaryota</taxon>
        <taxon>Viridiplantae</taxon>
        <taxon>Streptophyta</taxon>
        <taxon>Embryophyta</taxon>
        <taxon>Tracheophyta</taxon>
        <taxon>Spermatophyta</taxon>
        <taxon>Magnoliopsida</taxon>
        <taxon>Magnoliidae</taxon>
        <taxon>Piperales</taxon>
        <taxon>Aristolochiaceae</taxon>
        <taxon>Aristolochia</taxon>
    </lineage>
</organism>
<dbReference type="InterPro" id="IPR007275">
    <property type="entry name" value="YTH_domain"/>
</dbReference>
<dbReference type="Pfam" id="PF04146">
    <property type="entry name" value="YTH"/>
    <property type="match status" value="1"/>
</dbReference>
<accession>A0AAV7ELV7</accession>
<name>A0AAV7ELV7_ARIFI</name>
<dbReference type="PANTHER" id="PTHR12357">
    <property type="entry name" value="YTH YT521-B HOMOLOGY DOMAIN-CONTAINING"/>
    <property type="match status" value="1"/>
</dbReference>
<evidence type="ECO:0000256" key="5">
    <source>
        <dbReference type="SAM" id="MobiDB-lite"/>
    </source>
</evidence>